<dbReference type="InterPro" id="IPR000868">
    <property type="entry name" value="Isochorismatase-like_dom"/>
</dbReference>
<comment type="similarity">
    <text evidence="1">Belongs to the isochorismatase family.</text>
</comment>
<keyword evidence="5" id="KW-1185">Reference proteome</keyword>
<feature type="domain" description="Isochorismatase-like" evidence="3">
    <location>
        <begin position="5"/>
        <end position="144"/>
    </location>
</feature>
<evidence type="ECO:0000256" key="2">
    <source>
        <dbReference type="ARBA" id="ARBA00022801"/>
    </source>
</evidence>
<proteinExistence type="inferred from homology"/>
<dbReference type="PANTHER" id="PTHR43540">
    <property type="entry name" value="PEROXYUREIDOACRYLATE/UREIDOACRYLATE AMIDOHYDROLASE-RELATED"/>
    <property type="match status" value="1"/>
</dbReference>
<comment type="caution">
    <text evidence="4">The sequence shown here is derived from an EMBL/GenBank/DDBJ whole genome shotgun (WGS) entry which is preliminary data.</text>
</comment>
<organism evidence="4 5">
    <name type="scientific">Fusibacter bizertensis</name>
    <dbReference type="NCBI Taxonomy" id="1488331"/>
    <lineage>
        <taxon>Bacteria</taxon>
        <taxon>Bacillati</taxon>
        <taxon>Bacillota</taxon>
        <taxon>Clostridia</taxon>
        <taxon>Eubacteriales</taxon>
        <taxon>Eubacteriales Family XII. Incertae Sedis</taxon>
        <taxon>Fusibacter</taxon>
    </lineage>
</organism>
<accession>A0ABT6NAQ6</accession>
<dbReference type="Pfam" id="PF00857">
    <property type="entry name" value="Isochorismatase"/>
    <property type="match status" value="1"/>
</dbReference>
<protein>
    <submittedName>
        <fullName evidence="4">Isochorismatase family protein</fullName>
    </submittedName>
</protein>
<evidence type="ECO:0000256" key="1">
    <source>
        <dbReference type="ARBA" id="ARBA00006336"/>
    </source>
</evidence>
<dbReference type="Gene3D" id="3.40.50.850">
    <property type="entry name" value="Isochorismatase-like"/>
    <property type="match status" value="1"/>
</dbReference>
<evidence type="ECO:0000313" key="4">
    <source>
        <dbReference type="EMBL" id="MDH8677489.1"/>
    </source>
</evidence>
<evidence type="ECO:0000259" key="3">
    <source>
        <dbReference type="Pfam" id="PF00857"/>
    </source>
</evidence>
<dbReference type="InterPro" id="IPR050272">
    <property type="entry name" value="Isochorismatase-like_hydrls"/>
</dbReference>
<dbReference type="EMBL" id="JARYZI010000002">
    <property type="protein sequence ID" value="MDH8677489.1"/>
    <property type="molecule type" value="Genomic_DNA"/>
</dbReference>
<reference evidence="4 5" key="1">
    <citation type="submission" date="2023-04" db="EMBL/GenBank/DDBJ databases">
        <title>Fusibacter bizertensis strain WBS, isolated from littoral bottom sediments of the Arctic seas - biochemical and genomic analysis.</title>
        <authorList>
            <person name="Brioukhanov A.L."/>
        </authorList>
    </citation>
    <scope>NUCLEOTIDE SEQUENCE [LARGE SCALE GENOMIC DNA]</scope>
    <source>
        <strain evidence="4 5">WBS</strain>
    </source>
</reference>
<keyword evidence="2" id="KW-0378">Hydrolase</keyword>
<evidence type="ECO:0000313" key="5">
    <source>
        <dbReference type="Proteomes" id="UP001158045"/>
    </source>
</evidence>
<name>A0ABT6NAQ6_9FIRM</name>
<dbReference type="InterPro" id="IPR036380">
    <property type="entry name" value="Isochorismatase-like_sf"/>
</dbReference>
<dbReference type="Proteomes" id="UP001158045">
    <property type="component" value="Unassembled WGS sequence"/>
</dbReference>
<dbReference type="SUPFAM" id="SSF52499">
    <property type="entry name" value="Isochorismatase-like hydrolases"/>
    <property type="match status" value="1"/>
</dbReference>
<dbReference type="RefSeq" id="WP_281093303.1">
    <property type="nucleotide sequence ID" value="NZ_JARYZI010000002.1"/>
</dbReference>
<gene>
    <name evidence="4" type="ORF">QE109_04985</name>
</gene>
<sequence length="171" mass="19368">MKLGLLIVDLQKAYYNGYAKESMDQACEYINAVLPLFRDANLPIAWIQDVSEFDGVVPGADSFEIIDALRPLEESSNAQNLERRFHKYYGNSFNKTGLDEFFKEHDVDTVVITGYRAEYCILSTYRGALDLDYTPILLRGGVAGGIEERIKFVYEINDIISFNALSKLMKG</sequence>